<dbReference type="EMBL" id="JABSTR010000002">
    <property type="protein sequence ID" value="KAH9364163.1"/>
    <property type="molecule type" value="Genomic_DNA"/>
</dbReference>
<sequence length="75" mass="8566">MNELKMVLREIFSQGVEFYMLTTDAWTSRAGDSYVSVTVHMLDRNFVQRAFPLACKAIPEGHTADTYPAFAFKRS</sequence>
<protein>
    <submittedName>
        <fullName evidence="1">Uncharacterized protein</fullName>
    </submittedName>
</protein>
<name>A0A9J6FMS2_HAELO</name>
<evidence type="ECO:0000313" key="1">
    <source>
        <dbReference type="EMBL" id="KAH9364163.1"/>
    </source>
</evidence>
<evidence type="ECO:0000313" key="2">
    <source>
        <dbReference type="Proteomes" id="UP000821853"/>
    </source>
</evidence>
<proteinExistence type="predicted"/>
<dbReference type="AlphaFoldDB" id="A0A9J6FMS2"/>
<comment type="caution">
    <text evidence="1">The sequence shown here is derived from an EMBL/GenBank/DDBJ whole genome shotgun (WGS) entry which is preliminary data.</text>
</comment>
<dbReference type="Proteomes" id="UP000821853">
    <property type="component" value="Chromosome 10"/>
</dbReference>
<dbReference type="VEuPathDB" id="VectorBase:HLOH_053507"/>
<reference evidence="1 2" key="1">
    <citation type="journal article" date="2020" name="Cell">
        <title>Large-Scale Comparative Analyses of Tick Genomes Elucidate Their Genetic Diversity and Vector Capacities.</title>
        <authorList>
            <consortium name="Tick Genome and Microbiome Consortium (TIGMIC)"/>
            <person name="Jia N."/>
            <person name="Wang J."/>
            <person name="Shi W."/>
            <person name="Du L."/>
            <person name="Sun Y."/>
            <person name="Zhan W."/>
            <person name="Jiang J.F."/>
            <person name="Wang Q."/>
            <person name="Zhang B."/>
            <person name="Ji P."/>
            <person name="Bell-Sakyi L."/>
            <person name="Cui X.M."/>
            <person name="Yuan T.T."/>
            <person name="Jiang B.G."/>
            <person name="Yang W.F."/>
            <person name="Lam T.T."/>
            <person name="Chang Q.C."/>
            <person name="Ding S.J."/>
            <person name="Wang X.J."/>
            <person name="Zhu J.G."/>
            <person name="Ruan X.D."/>
            <person name="Zhao L."/>
            <person name="Wei J.T."/>
            <person name="Ye R.Z."/>
            <person name="Que T.C."/>
            <person name="Du C.H."/>
            <person name="Zhou Y.H."/>
            <person name="Cheng J.X."/>
            <person name="Dai P.F."/>
            <person name="Guo W.B."/>
            <person name="Han X.H."/>
            <person name="Huang E.J."/>
            <person name="Li L.F."/>
            <person name="Wei W."/>
            <person name="Gao Y.C."/>
            <person name="Liu J.Z."/>
            <person name="Shao H.Z."/>
            <person name="Wang X."/>
            <person name="Wang C.C."/>
            <person name="Yang T.C."/>
            <person name="Huo Q.B."/>
            <person name="Li W."/>
            <person name="Chen H.Y."/>
            <person name="Chen S.E."/>
            <person name="Zhou L.G."/>
            <person name="Ni X.B."/>
            <person name="Tian J.H."/>
            <person name="Sheng Y."/>
            <person name="Liu T."/>
            <person name="Pan Y.S."/>
            <person name="Xia L.Y."/>
            <person name="Li J."/>
            <person name="Zhao F."/>
            <person name="Cao W.C."/>
        </authorList>
    </citation>
    <scope>NUCLEOTIDE SEQUENCE [LARGE SCALE GENOMIC DNA]</scope>
    <source>
        <strain evidence="1">HaeL-2018</strain>
    </source>
</reference>
<gene>
    <name evidence="1" type="ORF">HPB48_016872</name>
</gene>
<dbReference type="OrthoDB" id="7699631at2759"/>
<organism evidence="1 2">
    <name type="scientific">Haemaphysalis longicornis</name>
    <name type="common">Bush tick</name>
    <dbReference type="NCBI Taxonomy" id="44386"/>
    <lineage>
        <taxon>Eukaryota</taxon>
        <taxon>Metazoa</taxon>
        <taxon>Ecdysozoa</taxon>
        <taxon>Arthropoda</taxon>
        <taxon>Chelicerata</taxon>
        <taxon>Arachnida</taxon>
        <taxon>Acari</taxon>
        <taxon>Parasitiformes</taxon>
        <taxon>Ixodida</taxon>
        <taxon>Ixodoidea</taxon>
        <taxon>Ixodidae</taxon>
        <taxon>Haemaphysalinae</taxon>
        <taxon>Haemaphysalis</taxon>
    </lineage>
</organism>
<keyword evidence="2" id="KW-1185">Reference proteome</keyword>
<accession>A0A9J6FMS2</accession>